<gene>
    <name evidence="1" type="ORF">NXT3_PB00497</name>
</gene>
<keyword evidence="1" id="KW-0614">Plasmid</keyword>
<proteinExistence type="predicted"/>
<dbReference type="EMBL" id="CP024309">
    <property type="protein sequence ID" value="AUX79148.1"/>
    <property type="molecule type" value="Genomic_DNA"/>
</dbReference>
<evidence type="ECO:0000313" key="1">
    <source>
        <dbReference type="EMBL" id="AUX79148.1"/>
    </source>
</evidence>
<evidence type="ECO:0000313" key="2">
    <source>
        <dbReference type="Proteomes" id="UP000239340"/>
    </source>
</evidence>
<reference evidence="1 2" key="1">
    <citation type="submission" date="2017-10" db="EMBL/GenBank/DDBJ databases">
        <title>Analysis of the genome sequences of Rhizobium populations associated to common bean (phaseolus vulgaris).</title>
        <authorList>
            <person name="Bustos P."/>
            <person name="Santamaria R.I."/>
            <person name="Miranda-Sanchez F."/>
            <person name="Perez-Carrascal O."/>
            <person name="Juarez S."/>
            <person name="Lozano L."/>
            <person name="Martinez-Flores I."/>
            <person name="Vinuesa P."/>
            <person name="Martinez-Romero E."/>
            <person name="Cevallos M.A."/>
            <person name="Romero D."/>
            <person name="Davila G."/>
            <person name="Gonzalez V."/>
        </authorList>
    </citation>
    <scope>NUCLEOTIDE SEQUENCE [LARGE SCALE GENOMIC DNA]</scope>
    <source>
        <strain evidence="1 2">NXT3</strain>
        <plasmid evidence="2">Plasmid psfrenxt3b</plasmid>
    </source>
</reference>
<dbReference type="AlphaFoldDB" id="A0A2L0HCB9"/>
<dbReference type="Proteomes" id="UP000239340">
    <property type="component" value="Plasmid pSfreNXT3b"/>
</dbReference>
<sequence length="48" mass="5347">MIGSFRKVTEFVLRSSDLPLRAYTDFTSVCTSASQISERCGVTMVAER</sequence>
<protein>
    <submittedName>
        <fullName evidence="1">Uncharacterized protein</fullName>
    </submittedName>
</protein>
<name>A0A2L0HCB9_RHIFR</name>
<accession>A0A2L0HCB9</accession>
<organism evidence="1 2">
    <name type="scientific">Rhizobium fredii</name>
    <name type="common">Sinorhizobium fredii</name>
    <dbReference type="NCBI Taxonomy" id="380"/>
    <lineage>
        <taxon>Bacteria</taxon>
        <taxon>Pseudomonadati</taxon>
        <taxon>Pseudomonadota</taxon>
        <taxon>Alphaproteobacteria</taxon>
        <taxon>Hyphomicrobiales</taxon>
        <taxon>Rhizobiaceae</taxon>
        <taxon>Sinorhizobium/Ensifer group</taxon>
        <taxon>Sinorhizobium</taxon>
    </lineage>
</organism>
<geneLocation type="plasmid" evidence="2">
    <name>psfrenxt3b</name>
</geneLocation>